<evidence type="ECO:0000313" key="2">
    <source>
        <dbReference type="Proteomes" id="UP000294325"/>
    </source>
</evidence>
<evidence type="ECO:0000313" key="1">
    <source>
        <dbReference type="EMBL" id="QBQ54309.1"/>
    </source>
</evidence>
<dbReference type="KEGG" id="nwr:E3U44_07150"/>
<dbReference type="OrthoDB" id="568956at2"/>
<dbReference type="EMBL" id="CP038033">
    <property type="protein sequence ID" value="QBQ54309.1"/>
    <property type="molecule type" value="Genomic_DNA"/>
</dbReference>
<keyword evidence="2" id="KW-1185">Reference proteome</keyword>
<organism evidence="1 2">
    <name type="scientific">Nitrosococcus wardiae</name>
    <dbReference type="NCBI Taxonomy" id="1814290"/>
    <lineage>
        <taxon>Bacteria</taxon>
        <taxon>Pseudomonadati</taxon>
        <taxon>Pseudomonadota</taxon>
        <taxon>Gammaproteobacteria</taxon>
        <taxon>Chromatiales</taxon>
        <taxon>Chromatiaceae</taxon>
        <taxon>Nitrosococcus</taxon>
    </lineage>
</organism>
<dbReference type="SUPFAM" id="SSF53098">
    <property type="entry name" value="Ribonuclease H-like"/>
    <property type="match status" value="1"/>
</dbReference>
<gene>
    <name evidence="1" type="ORF">E3U44_07150</name>
</gene>
<dbReference type="Gene3D" id="3.90.350.10">
    <property type="entry name" value="Transposase Inhibitor Protein From Tn5, Chain A, domain 1"/>
    <property type="match status" value="1"/>
</dbReference>
<accession>A0A4P7BYJ5</accession>
<dbReference type="AlphaFoldDB" id="A0A4P7BYJ5"/>
<protein>
    <recommendedName>
        <fullName evidence="3">Transposase</fullName>
    </recommendedName>
</protein>
<evidence type="ECO:0008006" key="3">
    <source>
        <dbReference type="Google" id="ProtNLM"/>
    </source>
</evidence>
<reference evidence="1 2" key="1">
    <citation type="submission" date="2019-03" db="EMBL/GenBank/DDBJ databases">
        <title>The genome sequence of Nitrosococcus wardiae strain D1FHST reveals the archetypal metabolic capacity of ammonia-oxidizing Gammaproteobacteria.</title>
        <authorList>
            <person name="Wang L."/>
            <person name="Lim C.K."/>
            <person name="Hanson T.E."/>
            <person name="Dang H."/>
            <person name="Klotz M.G."/>
        </authorList>
    </citation>
    <scope>NUCLEOTIDE SEQUENCE [LARGE SCALE GENOMIC DNA]</scope>
    <source>
        <strain evidence="1 2">D1FHS</strain>
    </source>
</reference>
<dbReference type="Proteomes" id="UP000294325">
    <property type="component" value="Chromosome"/>
</dbReference>
<dbReference type="RefSeq" id="WP_134357469.1">
    <property type="nucleotide sequence ID" value="NZ_CP038033.1"/>
</dbReference>
<name>A0A4P7BYJ5_9GAMM</name>
<sequence>MWLPLVGVPSLIKEGLEPYREFFCRDAGFEHVSRYITGLLLSPNKTLQGIDAQQVWAKAGGVSRRAMHAAVFEAGGDSEGLLARHRAVVAGEHRGRGLEVMVLDWTYVHHDRGPEIYATKRAYDPVEGRMSTYPTLVTAVVAHADRVDGLALEVQFPNSQAEELGYLNMTAQEDYTALEQARERFIDLLHYQKNRLSYRKRTEIAVEMVRQLEAEGHFPQAPYAFDNGVLSLPLIQLIEQQGKHWVSELESSRLIQWQGQWRRVDEIAAELRQQHPESFRRVNVKRRSGEEKAFWAFTKTVRLKRYGRKRLVIVHEQADLSDTPRFLLTDALHWEAGRVIRVWSDRWPVEIFHEFCKQAVGLEASQVRKEEALKRHFRLSGVAQSLLQRTPAGGRKSERFAFAEDNQQTVAQKLYTLTRDALSQWVQLAQGLFAQGQSYQQVLERLMPV</sequence>
<dbReference type="InterPro" id="IPR012337">
    <property type="entry name" value="RNaseH-like_sf"/>
</dbReference>
<proteinExistence type="predicted"/>